<dbReference type="EMBL" id="HBFN01036839">
    <property type="protein sequence ID" value="CAD8807719.1"/>
    <property type="molecule type" value="Transcribed_RNA"/>
</dbReference>
<gene>
    <name evidence="6" type="ORF">HTEP1355_LOCUS21399</name>
</gene>
<dbReference type="AlphaFoldDB" id="A0A7S0W8F8"/>
<keyword evidence="2" id="KW-0812">Transmembrane</keyword>
<feature type="compositionally biased region" description="Acidic residues" evidence="5">
    <location>
        <begin position="36"/>
        <end position="64"/>
    </location>
</feature>
<proteinExistence type="predicted"/>
<evidence type="ECO:0000256" key="3">
    <source>
        <dbReference type="ARBA" id="ARBA00022989"/>
    </source>
</evidence>
<feature type="region of interest" description="Disordered" evidence="5">
    <location>
        <begin position="26"/>
        <end position="100"/>
    </location>
</feature>
<keyword evidence="4" id="KW-0472">Membrane</keyword>
<evidence type="ECO:0000256" key="5">
    <source>
        <dbReference type="SAM" id="MobiDB-lite"/>
    </source>
</evidence>
<dbReference type="PANTHER" id="PTHR30238">
    <property type="entry name" value="MEMBRANE BOUND PREDICTED REDOX MODULATOR"/>
    <property type="match status" value="1"/>
</dbReference>
<keyword evidence="3" id="KW-1133">Transmembrane helix</keyword>
<comment type="subcellular location">
    <subcellularLocation>
        <location evidence="1">Membrane</location>
        <topology evidence="1">Multi-pass membrane protein</topology>
    </subcellularLocation>
</comment>
<evidence type="ECO:0000313" key="6">
    <source>
        <dbReference type="EMBL" id="CAD8807719.1"/>
    </source>
</evidence>
<reference evidence="6" key="1">
    <citation type="submission" date="2021-01" db="EMBL/GenBank/DDBJ databases">
        <authorList>
            <person name="Corre E."/>
            <person name="Pelletier E."/>
            <person name="Niang G."/>
            <person name="Scheremetjew M."/>
            <person name="Finn R."/>
            <person name="Kale V."/>
            <person name="Holt S."/>
            <person name="Cochrane G."/>
            <person name="Meng A."/>
            <person name="Brown T."/>
            <person name="Cohen L."/>
        </authorList>
    </citation>
    <scope>NUCLEOTIDE SEQUENCE</scope>
    <source>
        <strain evidence="6">CCMP443</strain>
    </source>
</reference>
<evidence type="ECO:0000256" key="2">
    <source>
        <dbReference type="ARBA" id="ARBA00022692"/>
    </source>
</evidence>
<feature type="compositionally biased region" description="Acidic residues" evidence="5">
    <location>
        <begin position="74"/>
        <end position="100"/>
    </location>
</feature>
<protein>
    <submittedName>
        <fullName evidence="6">Uncharacterized protein</fullName>
    </submittedName>
</protein>
<organism evidence="6">
    <name type="scientific">Hemiselmis tepida</name>
    <dbReference type="NCBI Taxonomy" id="464990"/>
    <lineage>
        <taxon>Eukaryota</taxon>
        <taxon>Cryptophyceae</taxon>
        <taxon>Cryptomonadales</taxon>
        <taxon>Hemiselmidaceae</taxon>
        <taxon>Hemiselmis</taxon>
    </lineage>
</organism>
<name>A0A7S0W8F8_9CRYP</name>
<evidence type="ECO:0000256" key="1">
    <source>
        <dbReference type="ARBA" id="ARBA00004141"/>
    </source>
</evidence>
<evidence type="ECO:0000256" key="4">
    <source>
        <dbReference type="ARBA" id="ARBA00023136"/>
    </source>
</evidence>
<dbReference type="Pfam" id="PF03741">
    <property type="entry name" value="TerC"/>
    <property type="match status" value="1"/>
</dbReference>
<accession>A0A7S0W8F8</accession>
<sequence>MELEGNPVTKEKSYSAKVFEMFSSLIALDNKNREGEEIEEDDDDDEDEDEDDEEGDEDGEDDDEERPKKKPAYEEEEEDDDDDEGEGGDDDDDEDDDLSDNEVVKFASSIVKSTKAYDGDNFFTTVDGVRRATPLLLVVVCVELSDVLFAVDSIPAIFGVTEDPFIIFTSNIFAILGLRALFQVVAKLMENLAYLEQAVAIVLGFVGVKMMAEFGGVEISEEAALAVVVSVLGAGVAASLVKNSQEGA</sequence>
<dbReference type="PANTHER" id="PTHR30238:SF0">
    <property type="entry name" value="THYLAKOID MEMBRANE PROTEIN TERC, CHLOROPLASTIC"/>
    <property type="match status" value="1"/>
</dbReference>
<dbReference type="GO" id="GO:0016020">
    <property type="term" value="C:membrane"/>
    <property type="evidence" value="ECO:0007669"/>
    <property type="project" value="UniProtKB-SubCell"/>
</dbReference>
<dbReference type="InterPro" id="IPR005496">
    <property type="entry name" value="Integral_membrane_TerC"/>
</dbReference>